<keyword evidence="3" id="KW-1185">Reference proteome</keyword>
<reference evidence="2 3" key="1">
    <citation type="journal article" date="2014" name="Nature">
        <title>An environmental bacterial taxon with a large and distinct metabolic repertoire.</title>
        <authorList>
            <person name="Wilson M.C."/>
            <person name="Mori T."/>
            <person name="Ruckert C."/>
            <person name="Uria A.R."/>
            <person name="Helf M.J."/>
            <person name="Takada K."/>
            <person name="Gernert C."/>
            <person name="Steffens U.A."/>
            <person name="Heycke N."/>
            <person name="Schmitt S."/>
            <person name="Rinke C."/>
            <person name="Helfrich E.J."/>
            <person name="Brachmann A.O."/>
            <person name="Gurgui C."/>
            <person name="Wakimoto T."/>
            <person name="Kracht M."/>
            <person name="Crusemann M."/>
            <person name="Hentschel U."/>
            <person name="Abe I."/>
            <person name="Matsunaga S."/>
            <person name="Kalinowski J."/>
            <person name="Takeyama H."/>
            <person name="Piel J."/>
        </authorList>
    </citation>
    <scope>NUCLEOTIDE SEQUENCE [LARGE SCALE GENOMIC DNA]</scope>
    <source>
        <strain evidence="3">TSY2</strain>
    </source>
</reference>
<organism evidence="2 3">
    <name type="scientific">Candidatus Entotheonella gemina</name>
    <dbReference type="NCBI Taxonomy" id="1429439"/>
    <lineage>
        <taxon>Bacteria</taxon>
        <taxon>Pseudomonadati</taxon>
        <taxon>Nitrospinota/Tectimicrobiota group</taxon>
        <taxon>Candidatus Tectimicrobiota</taxon>
        <taxon>Candidatus Entotheonellia</taxon>
        <taxon>Candidatus Entotheonellales</taxon>
        <taxon>Candidatus Entotheonellaceae</taxon>
        <taxon>Candidatus Entotheonella</taxon>
    </lineage>
</organism>
<accession>W4LXR1</accession>
<name>W4LXR1_9BACT</name>
<evidence type="ECO:0000259" key="1">
    <source>
        <dbReference type="Pfam" id="PF13115"/>
    </source>
</evidence>
<feature type="domain" description="YtkA-like" evidence="1">
    <location>
        <begin position="77"/>
        <end position="155"/>
    </location>
</feature>
<dbReference type="Pfam" id="PF13115">
    <property type="entry name" value="YtkA"/>
    <property type="match status" value="1"/>
</dbReference>
<dbReference type="AlphaFoldDB" id="W4LXR1"/>
<protein>
    <recommendedName>
        <fullName evidence="1">YtkA-like domain-containing protein</fullName>
    </recommendedName>
</protein>
<sequence length="174" mass="18696">MADKKGMGDKTHMQHGDKMKQADLLMGHKHGDDISSGKGMLCVPIGEMASTSWTSVSNSPNLHVSAKSVKGVLAHNSRANEALSLSIMRDGKPVDNAKVRVIARMPHHDHRMPGGHGPANDPDVKGLDALTKGKGDYTLPTVDFSMGGPWLFEVHVQDGKTMNKAYFAAEVGEE</sequence>
<dbReference type="Proteomes" id="UP000019140">
    <property type="component" value="Unassembled WGS sequence"/>
</dbReference>
<dbReference type="EMBL" id="AZHX01001497">
    <property type="protein sequence ID" value="ETX02715.1"/>
    <property type="molecule type" value="Genomic_DNA"/>
</dbReference>
<evidence type="ECO:0000313" key="3">
    <source>
        <dbReference type="Proteomes" id="UP000019140"/>
    </source>
</evidence>
<gene>
    <name evidence="2" type="ORF">ETSY2_34955</name>
</gene>
<comment type="caution">
    <text evidence="2">The sequence shown here is derived from an EMBL/GenBank/DDBJ whole genome shotgun (WGS) entry which is preliminary data.</text>
</comment>
<evidence type="ECO:0000313" key="2">
    <source>
        <dbReference type="EMBL" id="ETX02715.1"/>
    </source>
</evidence>
<dbReference type="HOGENOM" id="CLU_093764_0_0_7"/>
<proteinExistence type="predicted"/>
<dbReference type="InterPro" id="IPR032693">
    <property type="entry name" value="YtkA-like_dom"/>
</dbReference>